<name>A0A0R2CE73_9LACO</name>
<reference evidence="2 3" key="1">
    <citation type="journal article" date="2015" name="Genome Announc.">
        <title>Expanding the biotechnology potential of lactobacilli through comparative genomics of 213 strains and associated genera.</title>
        <authorList>
            <person name="Sun Z."/>
            <person name="Harris H.M."/>
            <person name="McCann A."/>
            <person name="Guo C."/>
            <person name="Argimon S."/>
            <person name="Zhang W."/>
            <person name="Yang X."/>
            <person name="Jeffery I.B."/>
            <person name="Cooney J.C."/>
            <person name="Kagawa T.F."/>
            <person name="Liu W."/>
            <person name="Song Y."/>
            <person name="Salvetti E."/>
            <person name="Wrobel A."/>
            <person name="Rasinkangas P."/>
            <person name="Parkhill J."/>
            <person name="Rea M.C."/>
            <person name="O'Sullivan O."/>
            <person name="Ritari J."/>
            <person name="Douillard F.P."/>
            <person name="Paul Ross R."/>
            <person name="Yang R."/>
            <person name="Briner A.E."/>
            <person name="Felis G.E."/>
            <person name="de Vos W.M."/>
            <person name="Barrangou R."/>
            <person name="Klaenhammer T.R."/>
            <person name="Caufield P.W."/>
            <person name="Cui Y."/>
            <person name="Zhang H."/>
            <person name="O'Toole P.W."/>
        </authorList>
    </citation>
    <scope>NUCLEOTIDE SEQUENCE [LARGE SCALE GENOMIC DNA]</scope>
    <source>
        <strain evidence="2 3">DSM 21116</strain>
    </source>
</reference>
<dbReference type="PATRIC" id="fig|1423729.3.peg.1843"/>
<evidence type="ECO:0000256" key="1">
    <source>
        <dbReference type="SAM" id="Phobius"/>
    </source>
</evidence>
<organism evidence="2 3">
    <name type="scientific">Liquorilactobacillus cacaonum DSM 21116</name>
    <dbReference type="NCBI Taxonomy" id="1423729"/>
    <lineage>
        <taxon>Bacteria</taxon>
        <taxon>Bacillati</taxon>
        <taxon>Bacillota</taxon>
        <taxon>Bacilli</taxon>
        <taxon>Lactobacillales</taxon>
        <taxon>Lactobacillaceae</taxon>
        <taxon>Liquorilactobacillus</taxon>
    </lineage>
</organism>
<proteinExistence type="predicted"/>
<keyword evidence="1" id="KW-0812">Transmembrane</keyword>
<feature type="transmembrane region" description="Helical" evidence="1">
    <location>
        <begin position="216"/>
        <end position="235"/>
    </location>
</feature>
<feature type="transmembrane region" description="Helical" evidence="1">
    <location>
        <begin position="184"/>
        <end position="204"/>
    </location>
</feature>
<accession>A0A0R2CE73</accession>
<evidence type="ECO:0000313" key="3">
    <source>
        <dbReference type="Proteomes" id="UP000051131"/>
    </source>
</evidence>
<keyword evidence="3" id="KW-1185">Reference proteome</keyword>
<keyword evidence="1" id="KW-0472">Membrane</keyword>
<dbReference type="AlphaFoldDB" id="A0A0R2CE73"/>
<protein>
    <submittedName>
        <fullName evidence="2">Uncharacterized protein</fullName>
    </submittedName>
</protein>
<comment type="caution">
    <text evidence="2">The sequence shown here is derived from an EMBL/GenBank/DDBJ whole genome shotgun (WGS) entry which is preliminary data.</text>
</comment>
<sequence>MIEPGQLYRRTKGKRNSNEPGRSISRYLAFFLGIAIIMTFGSYGLKNTILNSKIAVAQVTRPVYVKQATSTLNSVVAALASQNNIPTSLTSGLVTEKQVKKDLAVVTRNIYAGKKQLIKGSLIKKQIGENLEKKASNLGISTENVIYQSIQNTFLSTMSSYITSKISATPAGKLSKVIKNVKKVNNLIFVIGITLLIILSLFLIVHDRNIFRVIHYWGISAIWSGLILAGLTFLISNSEIPDKIANMADEASGLIGSLLQITFSQLQNYGLWIVVTGIILVILGLFKKRLR</sequence>
<dbReference type="Proteomes" id="UP000051131">
    <property type="component" value="Unassembled WGS sequence"/>
</dbReference>
<gene>
    <name evidence="2" type="ORF">FC80_GL001815</name>
</gene>
<dbReference type="STRING" id="1423729.FC80_GL001815"/>
<feature type="transmembrane region" description="Helical" evidence="1">
    <location>
        <begin position="24"/>
        <end position="45"/>
    </location>
</feature>
<dbReference type="RefSeq" id="WP_235807270.1">
    <property type="nucleotide sequence ID" value="NZ_AYZE01000017.1"/>
</dbReference>
<keyword evidence="1" id="KW-1133">Transmembrane helix</keyword>
<evidence type="ECO:0000313" key="2">
    <source>
        <dbReference type="EMBL" id="KRM89992.1"/>
    </source>
</evidence>
<dbReference type="EMBL" id="AYZE01000017">
    <property type="protein sequence ID" value="KRM89992.1"/>
    <property type="molecule type" value="Genomic_DNA"/>
</dbReference>
<feature type="transmembrane region" description="Helical" evidence="1">
    <location>
        <begin position="269"/>
        <end position="286"/>
    </location>
</feature>